<sequence length="286" mass="33365">MDNEGLLFQNGLTGSQREYFFKHRSDKLAVFESQVYLCGPQTGLDEQQIQELTVSPDVLLEMLDLDSGEPDGKSLLDRLLPPHEDGTVISKRDENFFWLRVKKIGMFVDNNMIAPYQQSEFVPSPSQENILKNLALVFDRQIVRENNTCLVAQEFAHKFLENRSEYLSAAAIHHLKNNPVYLTWENLGAMMGGGYRLEDIFTLFNLYIRINMLAERIKEETDEYIKASLEQQREYWERKSDIFLKWMKDWEHIRVVFGLKPKELENYMCSEVPSINQDLLPSPVSE</sequence>
<proteinExistence type="predicted"/>
<dbReference type="EMBL" id="LBWK01000001">
    <property type="protein sequence ID" value="KKR06132.1"/>
    <property type="molecule type" value="Genomic_DNA"/>
</dbReference>
<reference evidence="1 2" key="1">
    <citation type="journal article" date="2015" name="Nature">
        <title>rRNA introns, odd ribosomes, and small enigmatic genomes across a large radiation of phyla.</title>
        <authorList>
            <person name="Brown C.T."/>
            <person name="Hug L.A."/>
            <person name="Thomas B.C."/>
            <person name="Sharon I."/>
            <person name="Castelle C.J."/>
            <person name="Singh A."/>
            <person name="Wilkins M.J."/>
            <person name="Williams K.H."/>
            <person name="Banfield J.F."/>
        </authorList>
    </citation>
    <scope>NUCLEOTIDE SEQUENCE [LARGE SCALE GENOMIC DNA]</scope>
</reference>
<dbReference type="AlphaFoldDB" id="A0A0G0QWX1"/>
<accession>A0A0G0QWX1</accession>
<gene>
    <name evidence="1" type="ORF">UT34_C0001G0172</name>
</gene>
<organism evidence="1 2">
    <name type="scientific">candidate division WS6 bacterium GW2011_GWF2_39_15</name>
    <dbReference type="NCBI Taxonomy" id="1619100"/>
    <lineage>
        <taxon>Bacteria</taxon>
        <taxon>Candidatus Dojkabacteria</taxon>
    </lineage>
</organism>
<name>A0A0G0QWX1_9BACT</name>
<evidence type="ECO:0000313" key="2">
    <source>
        <dbReference type="Proteomes" id="UP000034799"/>
    </source>
</evidence>
<evidence type="ECO:0000313" key="1">
    <source>
        <dbReference type="EMBL" id="KKR06132.1"/>
    </source>
</evidence>
<dbReference type="Proteomes" id="UP000034799">
    <property type="component" value="Unassembled WGS sequence"/>
</dbReference>
<comment type="caution">
    <text evidence="1">The sequence shown here is derived from an EMBL/GenBank/DDBJ whole genome shotgun (WGS) entry which is preliminary data.</text>
</comment>
<protein>
    <submittedName>
        <fullName evidence="1">Uncharacterized protein</fullName>
    </submittedName>
</protein>